<dbReference type="InterPro" id="IPR018170">
    <property type="entry name" value="Aldo/ket_reductase_CS"/>
</dbReference>
<dbReference type="GO" id="GO:0016616">
    <property type="term" value="F:oxidoreductase activity, acting on the CH-OH group of donors, NAD or NADP as acceptor"/>
    <property type="evidence" value="ECO:0007669"/>
    <property type="project" value="UniProtKB-ARBA"/>
</dbReference>
<reference evidence="11" key="1">
    <citation type="submission" date="2019-04" db="EMBL/GenBank/DDBJ databases">
        <title>Friends and foes A comparative genomics study of 23 Aspergillus species from section Flavi.</title>
        <authorList>
            <consortium name="DOE Joint Genome Institute"/>
            <person name="Kjaerbolling I."/>
            <person name="Vesth T."/>
            <person name="Frisvad J.C."/>
            <person name="Nybo J.L."/>
            <person name="Theobald S."/>
            <person name="Kildgaard S."/>
            <person name="Isbrandt T."/>
            <person name="Kuo A."/>
            <person name="Sato A."/>
            <person name="Lyhne E.K."/>
            <person name="Kogle M.E."/>
            <person name="Wiebenga A."/>
            <person name="Kun R.S."/>
            <person name="Lubbers R.J."/>
            <person name="Makela M.R."/>
            <person name="Barry K."/>
            <person name="Chovatia M."/>
            <person name="Clum A."/>
            <person name="Daum C."/>
            <person name="Haridas S."/>
            <person name="He G."/>
            <person name="LaButti K."/>
            <person name="Lipzen A."/>
            <person name="Mondo S."/>
            <person name="Riley R."/>
            <person name="Salamov A."/>
            <person name="Simmons B.A."/>
            <person name="Magnuson J.K."/>
            <person name="Henrissat B."/>
            <person name="Mortensen U.H."/>
            <person name="Larsen T.O."/>
            <person name="Devries R.P."/>
            <person name="Grigoriev I.V."/>
            <person name="Machida M."/>
            <person name="Baker S.E."/>
            <person name="Andersen M.R."/>
        </authorList>
    </citation>
    <scope>NUCLEOTIDE SEQUENCE [LARGE SCALE GENOMIC DNA]</scope>
    <source>
        <strain evidence="11">CBS 121.62</strain>
    </source>
</reference>
<evidence type="ECO:0000256" key="5">
    <source>
        <dbReference type="ARBA" id="ARBA00049485"/>
    </source>
</evidence>
<comment type="catalytic activity">
    <reaction evidence="4">
        <text>xylitol + NADP(+) = D-xylose + NADPH + H(+)</text>
        <dbReference type="Rhea" id="RHEA:27445"/>
        <dbReference type="ChEBI" id="CHEBI:15378"/>
        <dbReference type="ChEBI" id="CHEBI:17151"/>
        <dbReference type="ChEBI" id="CHEBI:53455"/>
        <dbReference type="ChEBI" id="CHEBI:57783"/>
        <dbReference type="ChEBI" id="CHEBI:58349"/>
        <dbReference type="EC" id="1.1.1.307"/>
    </reaction>
</comment>
<evidence type="ECO:0000256" key="8">
    <source>
        <dbReference type="PIRSR" id="PIRSR000097-3"/>
    </source>
</evidence>
<evidence type="ECO:0000256" key="9">
    <source>
        <dbReference type="SAM" id="Phobius"/>
    </source>
</evidence>
<dbReference type="CDD" id="cd19071">
    <property type="entry name" value="AKR_AKR1-5-like"/>
    <property type="match status" value="1"/>
</dbReference>
<evidence type="ECO:0000256" key="2">
    <source>
        <dbReference type="ARBA" id="ARBA00023002"/>
    </source>
</evidence>
<evidence type="ECO:0000256" key="4">
    <source>
        <dbReference type="ARBA" id="ARBA00047534"/>
    </source>
</evidence>
<dbReference type="InterPro" id="IPR023210">
    <property type="entry name" value="NADP_OxRdtase_dom"/>
</dbReference>
<feature type="transmembrane region" description="Helical" evidence="9">
    <location>
        <begin position="12"/>
        <end position="30"/>
    </location>
</feature>
<dbReference type="AlphaFoldDB" id="A0A5N6GZF3"/>
<sequence length="346" mass="39036">MTFTFHPSVPRGIVTGITILTVVSLLIYLIQQYKPLKPIATWHFGGEDVFQPLSYIPPTGLGTWQIPKSKAANIVKFALETGYRHIDAALIYGNEKQVGEGIAAARIPRSSLWVTGKLWNNAHRPSAVRPALEQTLHNLGLDYLDLYLMHWPVAFEPGSVYNTVIDHDTDLRETWSAMEDLVREGLVRQIGISNFDKAQTETILRHATIPPTVHEFECHLYLQQPEFVKWTLNHGMRVIAYSPLGNMNSIYNSSLLPLLQDPSLLALAERKGLTVAQLALAWNMHRGVIVIPKSEHTERVVENFHAQSVHLTAEDMEFLNGLDRKARFNNPSEDWNFPLYSGLDGV</sequence>
<keyword evidence="9" id="KW-1133">Transmembrane helix</keyword>
<keyword evidence="9" id="KW-0812">Transmembrane</keyword>
<dbReference type="Pfam" id="PF00248">
    <property type="entry name" value="Aldo_ket_red"/>
    <property type="match status" value="1"/>
</dbReference>
<dbReference type="PROSITE" id="PS00062">
    <property type="entry name" value="ALDOKETO_REDUCTASE_2"/>
    <property type="match status" value="1"/>
</dbReference>
<dbReference type="Gene3D" id="3.20.20.100">
    <property type="entry name" value="NADP-dependent oxidoreductase domain"/>
    <property type="match status" value="1"/>
</dbReference>
<feature type="binding site" evidence="7">
    <location>
        <position position="150"/>
    </location>
    <ligand>
        <name>substrate</name>
    </ligand>
</feature>
<dbReference type="EMBL" id="ML734590">
    <property type="protein sequence ID" value="KAB8247358.1"/>
    <property type="molecule type" value="Genomic_DNA"/>
</dbReference>
<dbReference type="SUPFAM" id="SSF51430">
    <property type="entry name" value="NAD(P)-linked oxidoreductase"/>
    <property type="match status" value="1"/>
</dbReference>
<feature type="domain" description="NADP-dependent oxidoreductase" evidence="10">
    <location>
        <begin position="60"/>
        <end position="321"/>
    </location>
</feature>
<evidence type="ECO:0000259" key="10">
    <source>
        <dbReference type="Pfam" id="PF00248"/>
    </source>
</evidence>
<proteinExistence type="predicted"/>
<evidence type="ECO:0000256" key="3">
    <source>
        <dbReference type="ARBA" id="ARBA00025065"/>
    </source>
</evidence>
<dbReference type="FunFam" id="3.20.20.100:FF:000002">
    <property type="entry name" value="2,5-diketo-D-gluconic acid reductase A"/>
    <property type="match status" value="1"/>
</dbReference>
<dbReference type="PIRSF" id="PIRSF000097">
    <property type="entry name" value="AKR"/>
    <property type="match status" value="1"/>
</dbReference>
<dbReference type="VEuPathDB" id="FungiDB:AFLA_008017"/>
<dbReference type="InterPro" id="IPR020471">
    <property type="entry name" value="AKR"/>
</dbReference>
<protein>
    <recommendedName>
        <fullName evidence="1">D-xylose reductase [NAD(P)H]</fullName>
        <ecNumber evidence="1">1.1.1.307</ecNumber>
    </recommendedName>
</protein>
<dbReference type="InterPro" id="IPR036812">
    <property type="entry name" value="NAD(P)_OxRdtase_dom_sf"/>
</dbReference>
<dbReference type="VEuPathDB" id="FungiDB:F9C07_4001"/>
<evidence type="ECO:0000256" key="7">
    <source>
        <dbReference type="PIRSR" id="PIRSR000097-2"/>
    </source>
</evidence>
<gene>
    <name evidence="11" type="ORF">BDV35DRAFT_404429</name>
</gene>
<dbReference type="PRINTS" id="PR00069">
    <property type="entry name" value="ALDKETRDTASE"/>
</dbReference>
<dbReference type="PANTHER" id="PTHR11732">
    <property type="entry name" value="ALDO/KETO REDUCTASE"/>
    <property type="match status" value="1"/>
</dbReference>
<comment type="catalytic activity">
    <reaction evidence="5">
        <text>xylitol + NAD(+) = D-xylose + NADH + H(+)</text>
        <dbReference type="Rhea" id="RHEA:27441"/>
        <dbReference type="ChEBI" id="CHEBI:15378"/>
        <dbReference type="ChEBI" id="CHEBI:17151"/>
        <dbReference type="ChEBI" id="CHEBI:53455"/>
        <dbReference type="ChEBI" id="CHEBI:57540"/>
        <dbReference type="ChEBI" id="CHEBI:57945"/>
        <dbReference type="EC" id="1.1.1.307"/>
    </reaction>
</comment>
<dbReference type="EC" id="1.1.1.307" evidence="1"/>
<keyword evidence="2" id="KW-0560">Oxidoreductase</keyword>
<organism evidence="11">
    <name type="scientific">Aspergillus flavus</name>
    <dbReference type="NCBI Taxonomy" id="5059"/>
    <lineage>
        <taxon>Eukaryota</taxon>
        <taxon>Fungi</taxon>
        <taxon>Dikarya</taxon>
        <taxon>Ascomycota</taxon>
        <taxon>Pezizomycotina</taxon>
        <taxon>Eurotiomycetes</taxon>
        <taxon>Eurotiomycetidae</taxon>
        <taxon>Eurotiales</taxon>
        <taxon>Aspergillaceae</taxon>
        <taxon>Aspergillus</taxon>
        <taxon>Aspergillus subgen. Circumdati</taxon>
    </lineage>
</organism>
<feature type="site" description="Lowers pKa of active site Tyr" evidence="8">
    <location>
        <position position="117"/>
    </location>
</feature>
<name>A0A5N6GZF3_ASPFL</name>
<dbReference type="Proteomes" id="UP000325434">
    <property type="component" value="Unassembled WGS sequence"/>
</dbReference>
<evidence type="ECO:0000256" key="1">
    <source>
        <dbReference type="ARBA" id="ARBA00012845"/>
    </source>
</evidence>
<dbReference type="PROSITE" id="PS00798">
    <property type="entry name" value="ALDOKETO_REDUCTASE_1"/>
    <property type="match status" value="1"/>
</dbReference>
<evidence type="ECO:0000256" key="6">
    <source>
        <dbReference type="PIRSR" id="PIRSR000097-1"/>
    </source>
</evidence>
<evidence type="ECO:0000313" key="11">
    <source>
        <dbReference type="EMBL" id="KAB8247358.1"/>
    </source>
</evidence>
<feature type="active site" description="Proton donor" evidence="6">
    <location>
        <position position="92"/>
    </location>
</feature>
<keyword evidence="9" id="KW-0472">Membrane</keyword>
<accession>A0A5N6GZF3</accession>
<comment type="function">
    <text evidence="3">Catalyzes the initial reaction in the xylose utilization pathway by reducing D-xylose into xylitol. Xylose is a major component of hemicelluloses such as xylan. Most fungi utilize D-xylose via three enzymatic reactions, xylose reductase (XR), xylitol dehydrogenase (XDH), and xylulokinase, to form xylulose 5-phosphate, which enters pentose phosphate pathway.</text>
</comment>